<comment type="caution">
    <text evidence="2">The sequence shown here is derived from an EMBL/GenBank/DDBJ whole genome shotgun (WGS) entry which is preliminary data.</text>
</comment>
<evidence type="ECO:0000313" key="3">
    <source>
        <dbReference type="Proteomes" id="UP000518300"/>
    </source>
</evidence>
<accession>A0A848LNY4</accession>
<dbReference type="Pfam" id="PF15579">
    <property type="entry name" value="Imm52"/>
    <property type="match status" value="1"/>
</dbReference>
<protein>
    <recommendedName>
        <fullName evidence="1">Immunity protein 52 domain-containing protein</fullName>
    </recommendedName>
</protein>
<dbReference type="Proteomes" id="UP000518300">
    <property type="component" value="Unassembled WGS sequence"/>
</dbReference>
<proteinExistence type="predicted"/>
<dbReference type="AlphaFoldDB" id="A0A848LNY4"/>
<keyword evidence="3" id="KW-1185">Reference proteome</keyword>
<dbReference type="EMBL" id="JABBJJ010000182">
    <property type="protein sequence ID" value="NMO19401.1"/>
    <property type="molecule type" value="Genomic_DNA"/>
</dbReference>
<feature type="domain" description="Immunity protein 52" evidence="1">
    <location>
        <begin position="3"/>
        <end position="233"/>
    </location>
</feature>
<evidence type="ECO:0000313" key="2">
    <source>
        <dbReference type="EMBL" id="NMO19401.1"/>
    </source>
</evidence>
<dbReference type="InterPro" id="IPR028969">
    <property type="entry name" value="Imm52"/>
</dbReference>
<gene>
    <name evidence="2" type="ORF">HG543_31695</name>
</gene>
<sequence length="235" mass="25499">MVESYYAGAYWPGRVESVESYARRAELFFRLLASADASLGRWLEKADSRSAALELPFAPDAETLLGLFRKKKYRRDDAGIAFSAWNGEPDGASSGVRLACGSNSALIGDLCTLSLPTEGPARERVLAAATLVHVLRAMVLAWEPEWGIATSQVHRDEVLQRSKAGTFVGWVMYFARTRGTLPALPAPVRVEPVGDKGTLVTLTPERFTASNPEHVALAASVQELLEQAGLLTPIK</sequence>
<reference evidence="2 3" key="1">
    <citation type="submission" date="2020-04" db="EMBL/GenBank/DDBJ databases">
        <title>Draft genome of Pyxidicoccus fallax type strain.</title>
        <authorList>
            <person name="Whitworth D.E."/>
        </authorList>
    </citation>
    <scope>NUCLEOTIDE SEQUENCE [LARGE SCALE GENOMIC DNA]</scope>
    <source>
        <strain evidence="2 3">DSM 14698</strain>
    </source>
</reference>
<dbReference type="RefSeq" id="WP_169348652.1">
    <property type="nucleotide sequence ID" value="NZ_JABBJJ010000182.1"/>
</dbReference>
<name>A0A848LNY4_9BACT</name>
<evidence type="ECO:0000259" key="1">
    <source>
        <dbReference type="Pfam" id="PF15579"/>
    </source>
</evidence>
<organism evidence="2 3">
    <name type="scientific">Pyxidicoccus fallax</name>
    <dbReference type="NCBI Taxonomy" id="394095"/>
    <lineage>
        <taxon>Bacteria</taxon>
        <taxon>Pseudomonadati</taxon>
        <taxon>Myxococcota</taxon>
        <taxon>Myxococcia</taxon>
        <taxon>Myxococcales</taxon>
        <taxon>Cystobacterineae</taxon>
        <taxon>Myxococcaceae</taxon>
        <taxon>Pyxidicoccus</taxon>
    </lineage>
</organism>